<feature type="compositionally biased region" description="Basic residues" evidence="7">
    <location>
        <begin position="1"/>
        <end position="14"/>
    </location>
</feature>
<dbReference type="GO" id="GO:0000472">
    <property type="term" value="P:endonucleolytic cleavage to generate mature 5'-end of SSU-rRNA from (SSU-rRNA, 5.8S rRNA, LSU-rRNA)"/>
    <property type="evidence" value="ECO:0007669"/>
    <property type="project" value="TreeGrafter"/>
</dbReference>
<dbReference type="PROSITE" id="PS50303">
    <property type="entry name" value="PUM_HD"/>
    <property type="match status" value="1"/>
</dbReference>
<organism evidence="9 10">
    <name type="scientific">Thamnocephalis sphaerospora</name>
    <dbReference type="NCBI Taxonomy" id="78915"/>
    <lineage>
        <taxon>Eukaryota</taxon>
        <taxon>Fungi</taxon>
        <taxon>Fungi incertae sedis</taxon>
        <taxon>Zoopagomycota</taxon>
        <taxon>Zoopagomycotina</taxon>
        <taxon>Zoopagomycetes</taxon>
        <taxon>Zoopagales</taxon>
        <taxon>Sigmoideomycetaceae</taxon>
        <taxon>Thamnocephalis</taxon>
    </lineage>
</organism>
<evidence type="ECO:0000256" key="3">
    <source>
        <dbReference type="ARBA" id="ARBA00023242"/>
    </source>
</evidence>
<dbReference type="Gene3D" id="1.25.10.10">
    <property type="entry name" value="Leucine-rich Repeat Variant"/>
    <property type="match status" value="2"/>
</dbReference>
<dbReference type="PANTHER" id="PTHR13102:SF0">
    <property type="entry name" value="NUCLEOLAR PROTEIN 9"/>
    <property type="match status" value="1"/>
</dbReference>
<dbReference type="GO" id="GO:0030688">
    <property type="term" value="C:preribosome, small subunit precursor"/>
    <property type="evidence" value="ECO:0007669"/>
    <property type="project" value="TreeGrafter"/>
</dbReference>
<dbReference type="GO" id="GO:0000447">
    <property type="term" value="P:endonucleolytic cleavage in ITS1 to separate SSU-rRNA from 5.8S rRNA and LSU-rRNA from tricistronic rRNA transcript (SSU-rRNA, 5.8S rRNA, LSU-rRNA)"/>
    <property type="evidence" value="ECO:0007669"/>
    <property type="project" value="TreeGrafter"/>
</dbReference>
<sequence length="710" mass="81320">MAKHSNRRGRRGKKQKDEERRTQEREEREHYDPEQREKRHLEMFVNFGLISEALMEYLNGVKDVLDSDQLQEDEDRQIFLRNVYTEIDGQELKLLGDPISSVVLEKLFLASSPEQVLQMLRALRERLIDAVTHRFASHGCQTLLRLAAAVVDKEIRQGLVSSEEQSEMATCVLDLMRDLKPHLIPMMYDVFSSHVVRSTLYVLAGRPIEDDQRGRNALRSKRSAQFSSHNVAEVAKDWQVHRLEVPSSFGEMLAEFATHIISGLNVPKLRDLSFDAMANPVLQLLLTFQESGDIQLEGDSVLDRFVLGLKDDESNQHHRECVNYLSSLLRDRVGSHLFEKIVQCAPPAIFTRLFSTVFRGKLGDLCADPVANFVVQRIMPACNGPEQLELILSEVVPLFPKLYKTRPGVLRSAVDACVALNCGHKGVVKGLREAVKIQSREDDKHFCDVYLRLQTLEEYTSYAIKRFHVQGSLVLQSLLKFPEDRNRIVIDSILARSKEELMRWAGDATASHVLEAFFATETVSPKTKQKVAEKLTGSFHQLALSPYGGHILDKCWLVIDLAQKVGVIAQELLAHEQTLYGSRHGKFILRNCRIDGFKRRREQWRQQQQGLARRRDMFKDIIEPNDKVSRNDALVCCAGDRLMSILCNSSTSLQPGNQHARLLQTGTATRRMFKRPHQKRKSARSVPRMEMVTKLMRSLIRCRQTNHRLW</sequence>
<accession>A0A4P9XLM3</accession>
<keyword evidence="3" id="KW-0539">Nucleus</keyword>
<evidence type="ECO:0000256" key="4">
    <source>
        <dbReference type="ARBA" id="ARBA00030932"/>
    </source>
</evidence>
<dbReference type="EMBL" id="KZ992820">
    <property type="protein sequence ID" value="RKP06773.1"/>
    <property type="molecule type" value="Genomic_DNA"/>
</dbReference>
<evidence type="ECO:0000256" key="7">
    <source>
        <dbReference type="SAM" id="MobiDB-lite"/>
    </source>
</evidence>
<dbReference type="PROSITE" id="PS50302">
    <property type="entry name" value="PUM"/>
    <property type="match status" value="1"/>
</dbReference>
<dbReference type="SUPFAM" id="SSF48371">
    <property type="entry name" value="ARM repeat"/>
    <property type="match status" value="2"/>
</dbReference>
<feature type="compositionally biased region" description="Basic and acidic residues" evidence="7">
    <location>
        <begin position="15"/>
        <end position="35"/>
    </location>
</feature>
<evidence type="ECO:0000256" key="1">
    <source>
        <dbReference type="ARBA" id="ARBA00016427"/>
    </source>
</evidence>
<dbReference type="GO" id="GO:0000056">
    <property type="term" value="P:ribosomal small subunit export from nucleus"/>
    <property type="evidence" value="ECO:0007669"/>
    <property type="project" value="TreeGrafter"/>
</dbReference>
<feature type="region of interest" description="Disordered" evidence="7">
    <location>
        <begin position="1"/>
        <end position="35"/>
    </location>
</feature>
<protein>
    <recommendedName>
        <fullName evidence="1">Nucleolar protein 9</fullName>
    </recommendedName>
    <alternativeName>
        <fullName evidence="4 5">Pumilio domain-containing protein NOP9</fullName>
    </alternativeName>
</protein>
<evidence type="ECO:0000313" key="10">
    <source>
        <dbReference type="Proteomes" id="UP000271241"/>
    </source>
</evidence>
<evidence type="ECO:0000256" key="6">
    <source>
        <dbReference type="PROSITE-ProRule" id="PRU00317"/>
    </source>
</evidence>
<keyword evidence="10" id="KW-1185">Reference proteome</keyword>
<dbReference type="OrthoDB" id="392571at2759"/>
<dbReference type="InterPro" id="IPR001313">
    <property type="entry name" value="Pumilio_RNA-bd_rpt"/>
</dbReference>
<gene>
    <name evidence="9" type="ORF">THASP1DRAFT_18012</name>
</gene>
<evidence type="ECO:0000256" key="5">
    <source>
        <dbReference type="ARBA" id="ARBA00031929"/>
    </source>
</evidence>
<proteinExistence type="predicted"/>
<feature type="repeat" description="Pumilio" evidence="6">
    <location>
        <begin position="356"/>
        <end position="393"/>
    </location>
</feature>
<dbReference type="GO" id="GO:0030686">
    <property type="term" value="C:90S preribosome"/>
    <property type="evidence" value="ECO:0007669"/>
    <property type="project" value="TreeGrafter"/>
</dbReference>
<dbReference type="STRING" id="78915.A0A4P9XLM3"/>
<dbReference type="Pfam" id="PF22493">
    <property type="entry name" value="PUF_NOP9"/>
    <property type="match status" value="1"/>
</dbReference>
<dbReference type="InterPro" id="IPR033133">
    <property type="entry name" value="PUM-HD"/>
</dbReference>
<dbReference type="GO" id="GO:0000480">
    <property type="term" value="P:endonucleolytic cleavage in 5'-ETS of tricistronic rRNA transcript (SSU-rRNA, 5.8S rRNA, LSU-rRNA)"/>
    <property type="evidence" value="ECO:0007669"/>
    <property type="project" value="TreeGrafter"/>
</dbReference>
<dbReference type="Proteomes" id="UP000271241">
    <property type="component" value="Unassembled WGS sequence"/>
</dbReference>
<dbReference type="InterPro" id="IPR016024">
    <property type="entry name" value="ARM-type_fold"/>
</dbReference>
<evidence type="ECO:0000259" key="8">
    <source>
        <dbReference type="PROSITE" id="PS50303"/>
    </source>
</evidence>
<evidence type="ECO:0000256" key="2">
    <source>
        <dbReference type="ARBA" id="ARBA00022737"/>
    </source>
</evidence>
<keyword evidence="2" id="KW-0677">Repeat</keyword>
<dbReference type="InterPro" id="IPR011989">
    <property type="entry name" value="ARM-like"/>
</dbReference>
<name>A0A4P9XLM3_9FUNG</name>
<dbReference type="GO" id="GO:0005730">
    <property type="term" value="C:nucleolus"/>
    <property type="evidence" value="ECO:0007669"/>
    <property type="project" value="TreeGrafter"/>
</dbReference>
<dbReference type="GO" id="GO:0003723">
    <property type="term" value="F:RNA binding"/>
    <property type="evidence" value="ECO:0007669"/>
    <property type="project" value="InterPro"/>
</dbReference>
<dbReference type="SMART" id="SM00025">
    <property type="entry name" value="Pumilio"/>
    <property type="match status" value="8"/>
</dbReference>
<dbReference type="PANTHER" id="PTHR13102">
    <property type="entry name" value="NUCLEOLAR PROTEIN 9"/>
    <property type="match status" value="1"/>
</dbReference>
<dbReference type="AlphaFoldDB" id="A0A4P9XLM3"/>
<reference evidence="10" key="1">
    <citation type="journal article" date="2018" name="Nat. Microbiol.">
        <title>Leveraging single-cell genomics to expand the fungal tree of life.</title>
        <authorList>
            <person name="Ahrendt S.R."/>
            <person name="Quandt C.A."/>
            <person name="Ciobanu D."/>
            <person name="Clum A."/>
            <person name="Salamov A."/>
            <person name="Andreopoulos B."/>
            <person name="Cheng J.F."/>
            <person name="Woyke T."/>
            <person name="Pelin A."/>
            <person name="Henrissat B."/>
            <person name="Reynolds N.K."/>
            <person name="Benny G.L."/>
            <person name="Smith M.E."/>
            <person name="James T.Y."/>
            <person name="Grigoriev I.V."/>
        </authorList>
    </citation>
    <scope>NUCLEOTIDE SEQUENCE [LARGE SCALE GENOMIC DNA]</scope>
    <source>
        <strain evidence="10">RSA 1356</strain>
    </source>
</reference>
<dbReference type="InterPro" id="IPR040000">
    <property type="entry name" value="NOP9"/>
</dbReference>
<feature type="domain" description="PUM-HD" evidence="8">
    <location>
        <begin position="20"/>
        <end position="421"/>
    </location>
</feature>
<evidence type="ECO:0000313" key="9">
    <source>
        <dbReference type="EMBL" id="RKP06773.1"/>
    </source>
</evidence>